<dbReference type="RefSeq" id="XP_011499985.1">
    <property type="nucleotide sequence ID" value="XM_011501683.1"/>
</dbReference>
<evidence type="ECO:0000256" key="2">
    <source>
        <dbReference type="ARBA" id="ARBA00022574"/>
    </source>
</evidence>
<gene>
    <name evidence="9" type="primary">LOC105363880</name>
</gene>
<keyword evidence="3" id="KW-0677">Repeat</keyword>
<keyword evidence="4" id="KW-0833">Ubl conjugation pathway</keyword>
<dbReference type="KEGG" id="csol:105363880"/>
<evidence type="ECO:0000313" key="9">
    <source>
        <dbReference type="RefSeq" id="XP_011499985.1"/>
    </source>
</evidence>
<feature type="repeat" description="WD" evidence="6">
    <location>
        <begin position="210"/>
        <end position="251"/>
    </location>
</feature>
<evidence type="ECO:0000256" key="7">
    <source>
        <dbReference type="SAM" id="MobiDB-lite"/>
    </source>
</evidence>
<dbReference type="InterPro" id="IPR036322">
    <property type="entry name" value="WD40_repeat_dom_sf"/>
</dbReference>
<dbReference type="Pfam" id="PF00400">
    <property type="entry name" value="WD40"/>
    <property type="match status" value="5"/>
</dbReference>
<evidence type="ECO:0000256" key="5">
    <source>
        <dbReference type="ARBA" id="ARBA00038344"/>
    </source>
</evidence>
<dbReference type="GO" id="GO:0007095">
    <property type="term" value="P:mitotic G2 DNA damage checkpoint signaling"/>
    <property type="evidence" value="ECO:0007669"/>
    <property type="project" value="TreeGrafter"/>
</dbReference>
<dbReference type="Gene3D" id="2.130.10.10">
    <property type="entry name" value="YVTN repeat-like/Quinoprotein amine dehydrogenase"/>
    <property type="match status" value="2"/>
</dbReference>
<dbReference type="PANTHER" id="PTHR22852">
    <property type="entry name" value="LETHAL 2 DENTICLELESS PROTEIN RETINOIC ACID-REGULATED NUCLEAR MATRIX-ASSOCIATED PROTEIN"/>
    <property type="match status" value="1"/>
</dbReference>
<accession>A0AAJ6YKY6</accession>
<dbReference type="PROSITE" id="PS00678">
    <property type="entry name" value="WD_REPEATS_1"/>
    <property type="match status" value="1"/>
</dbReference>
<dbReference type="PROSITE" id="PS50082">
    <property type="entry name" value="WD_REPEATS_2"/>
    <property type="match status" value="4"/>
</dbReference>
<evidence type="ECO:0000256" key="1">
    <source>
        <dbReference type="ARBA" id="ARBA00004906"/>
    </source>
</evidence>
<comment type="pathway">
    <text evidence="1">Protein modification; protein ubiquitination.</text>
</comment>
<evidence type="ECO:0000256" key="3">
    <source>
        <dbReference type="ARBA" id="ARBA00022737"/>
    </source>
</evidence>
<proteinExistence type="inferred from homology"/>
<protein>
    <submittedName>
        <fullName evidence="9">Protein lethal(2)denticleless-like</fullName>
    </submittedName>
</protein>
<dbReference type="SMART" id="SM00320">
    <property type="entry name" value="WD40"/>
    <property type="match status" value="6"/>
</dbReference>
<dbReference type="GO" id="GO:0005634">
    <property type="term" value="C:nucleus"/>
    <property type="evidence" value="ECO:0007669"/>
    <property type="project" value="TreeGrafter"/>
</dbReference>
<organism evidence="8 9">
    <name type="scientific">Ceratosolen solmsi marchali</name>
    <dbReference type="NCBI Taxonomy" id="326594"/>
    <lineage>
        <taxon>Eukaryota</taxon>
        <taxon>Metazoa</taxon>
        <taxon>Ecdysozoa</taxon>
        <taxon>Arthropoda</taxon>
        <taxon>Hexapoda</taxon>
        <taxon>Insecta</taxon>
        <taxon>Pterygota</taxon>
        <taxon>Neoptera</taxon>
        <taxon>Endopterygota</taxon>
        <taxon>Hymenoptera</taxon>
        <taxon>Apocrita</taxon>
        <taxon>Proctotrupomorpha</taxon>
        <taxon>Chalcidoidea</taxon>
        <taxon>Agaonidae</taxon>
        <taxon>Agaoninae</taxon>
        <taxon>Ceratosolen</taxon>
    </lineage>
</organism>
<evidence type="ECO:0000256" key="4">
    <source>
        <dbReference type="ARBA" id="ARBA00022786"/>
    </source>
</evidence>
<dbReference type="InterPro" id="IPR019775">
    <property type="entry name" value="WD40_repeat_CS"/>
</dbReference>
<dbReference type="InterPro" id="IPR020472">
    <property type="entry name" value="WD40_PAC1"/>
</dbReference>
<evidence type="ECO:0000256" key="6">
    <source>
        <dbReference type="PROSITE-ProRule" id="PRU00221"/>
    </source>
</evidence>
<comment type="similarity">
    <text evidence="5">Belongs to the WD repeat cdt2 family.</text>
</comment>
<reference evidence="9" key="1">
    <citation type="submission" date="2025-08" db="UniProtKB">
        <authorList>
            <consortium name="RefSeq"/>
        </authorList>
    </citation>
    <scope>IDENTIFICATION</scope>
</reference>
<sequence>MNIVRSITNREKGLNSIKDYDIALLRLKCYYEDVYKGIEPNTNAPDFNPEPPVFACRFSLAPGYEEVIALANEDGKIALQDTTIKQKYNKPLEGTQAHTDAIFDIAWMPQELKLITASGDHTARLWDVSSSGFQELQIFHAHTRSIKSAVFRHHDKAVFATGARDGAIMIWDTRASYSNRPKPDNSIYDAHNTKLPNKIRQRKTSSFIRRQNHIQSITGLAFQDDYTLLSCSTGDGLIKIWDLRKNYSIHKKEPIAKHIMNYGGKSNSNGFTSLLVCPNRITLYASCMDNIIYAYNISSYNSKPIAEYYGHKNSTFYVKACLSPDGKYLASGSSDELAYIWHTKRPGAPLLKLSGHREEVTCIAWCSLGESKIVTCSDDSCHRIWRIGREHINEDEKINICGNAEPIPQVLNYQIDVSTLEKTPTVIRSQTIPECSSESDLTPVTTTNSNLTDHSYKHFRSSKRCYVQIFNGYWSDGSYKFILSPVQETLETPAKRLNVENRGARRLFCTEMCSSSKGHVQSNNCYEFHESSSSSTNRDATLTAFSPTSNLPNFVVDGTAPHLLEMSPQKLKENIDWLTKIRKEKYSQHNCKTILKLSSPKQDTTPIHRINRSRSTEPRKTPNSPTYPLLQYFRPAIKDCNNDVCLESKNMASPCSSQTN</sequence>
<feature type="repeat" description="WD" evidence="6">
    <location>
        <begin position="353"/>
        <end position="387"/>
    </location>
</feature>
<feature type="repeat" description="WD" evidence="6">
    <location>
        <begin position="95"/>
        <end position="130"/>
    </location>
</feature>
<dbReference type="InterPro" id="IPR051865">
    <property type="entry name" value="WD-repeat_CDT2_adapter"/>
</dbReference>
<dbReference type="GO" id="GO:0043161">
    <property type="term" value="P:proteasome-mediated ubiquitin-dependent protein catabolic process"/>
    <property type="evidence" value="ECO:0007669"/>
    <property type="project" value="TreeGrafter"/>
</dbReference>
<dbReference type="AlphaFoldDB" id="A0AAJ6YKY6"/>
<feature type="repeat" description="WD" evidence="6">
    <location>
        <begin position="139"/>
        <end position="181"/>
    </location>
</feature>
<feature type="region of interest" description="Disordered" evidence="7">
    <location>
        <begin position="602"/>
        <end position="627"/>
    </location>
</feature>
<name>A0AAJ6YKY6_9HYME</name>
<dbReference type="GeneID" id="105363880"/>
<evidence type="ECO:0000313" key="8">
    <source>
        <dbReference type="Proteomes" id="UP000695007"/>
    </source>
</evidence>
<dbReference type="PRINTS" id="PR00320">
    <property type="entry name" value="GPROTEINBRPT"/>
</dbReference>
<dbReference type="PROSITE" id="PS50294">
    <property type="entry name" value="WD_REPEATS_REGION"/>
    <property type="match status" value="3"/>
</dbReference>
<keyword evidence="2 6" id="KW-0853">WD repeat</keyword>
<dbReference type="InterPro" id="IPR001680">
    <property type="entry name" value="WD40_rpt"/>
</dbReference>
<dbReference type="InterPro" id="IPR015943">
    <property type="entry name" value="WD40/YVTN_repeat-like_dom_sf"/>
</dbReference>
<dbReference type="Proteomes" id="UP000695007">
    <property type="component" value="Unplaced"/>
</dbReference>
<dbReference type="PANTHER" id="PTHR22852:SF0">
    <property type="entry name" value="DENTICLELESS PROTEIN HOMOLOG"/>
    <property type="match status" value="1"/>
</dbReference>
<keyword evidence="8" id="KW-1185">Reference proteome</keyword>
<dbReference type="SUPFAM" id="SSF50978">
    <property type="entry name" value="WD40 repeat-like"/>
    <property type="match status" value="1"/>
</dbReference>
<dbReference type="GO" id="GO:0030674">
    <property type="term" value="F:protein-macromolecule adaptor activity"/>
    <property type="evidence" value="ECO:0007669"/>
    <property type="project" value="TreeGrafter"/>
</dbReference>
<dbReference type="CDD" id="cd00200">
    <property type="entry name" value="WD40"/>
    <property type="match status" value="1"/>
</dbReference>